<name>A0A151WUP2_9HYME</name>
<dbReference type="GO" id="GO:0003824">
    <property type="term" value="F:catalytic activity"/>
    <property type="evidence" value="ECO:0007669"/>
    <property type="project" value="InterPro"/>
</dbReference>
<sequence length="87" mass="9909">MVSTISVLQWNCRGLMEKLPQIQDLLSRFDFLCLQEILLKTNIKFSSMRHVQIREDMVPGGGRGIAILVNSSIKFESLDLSLHHHSS</sequence>
<proteinExistence type="predicted"/>
<organism evidence="2 3">
    <name type="scientific">Mycetomoellerius zeteki</name>
    <dbReference type="NCBI Taxonomy" id="64791"/>
    <lineage>
        <taxon>Eukaryota</taxon>
        <taxon>Metazoa</taxon>
        <taxon>Ecdysozoa</taxon>
        <taxon>Arthropoda</taxon>
        <taxon>Hexapoda</taxon>
        <taxon>Insecta</taxon>
        <taxon>Pterygota</taxon>
        <taxon>Neoptera</taxon>
        <taxon>Endopterygota</taxon>
        <taxon>Hymenoptera</taxon>
        <taxon>Apocrita</taxon>
        <taxon>Aculeata</taxon>
        <taxon>Formicoidea</taxon>
        <taxon>Formicidae</taxon>
        <taxon>Myrmicinae</taxon>
        <taxon>Mycetomoellerius</taxon>
    </lineage>
</organism>
<feature type="domain" description="Endonuclease/exonuclease/phosphatase" evidence="1">
    <location>
        <begin position="8"/>
        <end position="76"/>
    </location>
</feature>
<evidence type="ECO:0000313" key="3">
    <source>
        <dbReference type="Proteomes" id="UP000075809"/>
    </source>
</evidence>
<dbReference type="AlphaFoldDB" id="A0A151WUP2"/>
<reference evidence="2 3" key="1">
    <citation type="submission" date="2015-09" db="EMBL/GenBank/DDBJ databases">
        <title>Trachymyrmex zeteki WGS genome.</title>
        <authorList>
            <person name="Nygaard S."/>
            <person name="Hu H."/>
            <person name="Boomsma J."/>
            <person name="Zhang G."/>
        </authorList>
    </citation>
    <scope>NUCLEOTIDE SEQUENCE [LARGE SCALE GENOMIC DNA]</scope>
    <source>
        <strain evidence="2">Tzet28-1</strain>
        <tissue evidence="2">Whole body</tissue>
    </source>
</reference>
<dbReference type="Proteomes" id="UP000075809">
    <property type="component" value="Unassembled WGS sequence"/>
</dbReference>
<protein>
    <recommendedName>
        <fullName evidence="1">Endonuclease/exonuclease/phosphatase domain-containing protein</fullName>
    </recommendedName>
</protein>
<dbReference type="Gene3D" id="3.60.10.10">
    <property type="entry name" value="Endonuclease/exonuclease/phosphatase"/>
    <property type="match status" value="1"/>
</dbReference>
<dbReference type="InterPro" id="IPR005135">
    <property type="entry name" value="Endo/exonuclease/phosphatase"/>
</dbReference>
<dbReference type="SUPFAM" id="SSF56219">
    <property type="entry name" value="DNase I-like"/>
    <property type="match status" value="1"/>
</dbReference>
<evidence type="ECO:0000259" key="1">
    <source>
        <dbReference type="Pfam" id="PF03372"/>
    </source>
</evidence>
<dbReference type="InterPro" id="IPR036691">
    <property type="entry name" value="Endo/exonu/phosph_ase_sf"/>
</dbReference>
<gene>
    <name evidence="2" type="ORF">ALC60_09419</name>
</gene>
<dbReference type="Pfam" id="PF03372">
    <property type="entry name" value="Exo_endo_phos"/>
    <property type="match status" value="1"/>
</dbReference>
<accession>A0A151WUP2</accession>
<keyword evidence="3" id="KW-1185">Reference proteome</keyword>
<evidence type="ECO:0000313" key="2">
    <source>
        <dbReference type="EMBL" id="KYQ51477.1"/>
    </source>
</evidence>
<dbReference type="EMBL" id="KQ982732">
    <property type="protein sequence ID" value="KYQ51477.1"/>
    <property type="molecule type" value="Genomic_DNA"/>
</dbReference>